<dbReference type="RefSeq" id="WP_121770376.1">
    <property type="nucleotide sequence ID" value="NZ_RAWM01000048.1"/>
</dbReference>
<proteinExistence type="predicted"/>
<evidence type="ECO:0000313" key="2">
    <source>
        <dbReference type="Proteomes" id="UP000282656"/>
    </source>
</evidence>
<gene>
    <name evidence="1" type="ORF">D7X96_19060</name>
</gene>
<dbReference type="Proteomes" id="UP000282656">
    <property type="component" value="Unassembled WGS sequence"/>
</dbReference>
<organism evidence="1 2">
    <name type="scientific">Corallococcus interemptor</name>
    <dbReference type="NCBI Taxonomy" id="2316720"/>
    <lineage>
        <taxon>Bacteria</taxon>
        <taxon>Pseudomonadati</taxon>
        <taxon>Myxococcota</taxon>
        <taxon>Myxococcia</taxon>
        <taxon>Myxococcales</taxon>
        <taxon>Cystobacterineae</taxon>
        <taxon>Myxococcaceae</taxon>
        <taxon>Corallococcus</taxon>
    </lineage>
</organism>
<dbReference type="EMBL" id="RAWM01000048">
    <property type="protein sequence ID" value="RKH67640.1"/>
    <property type="molecule type" value="Genomic_DNA"/>
</dbReference>
<dbReference type="NCBIfam" id="TIGR02265">
    <property type="entry name" value="Mxa_TIGR02265"/>
    <property type="match status" value="1"/>
</dbReference>
<comment type="caution">
    <text evidence="1">The sequence shown here is derived from an EMBL/GenBank/DDBJ whole genome shotgun (WGS) entry which is preliminary data.</text>
</comment>
<reference evidence="2" key="1">
    <citation type="submission" date="2018-09" db="EMBL/GenBank/DDBJ databases">
        <authorList>
            <person name="Livingstone P.G."/>
            <person name="Whitworth D.E."/>
        </authorList>
    </citation>
    <scope>NUCLEOTIDE SEQUENCE [LARGE SCALE GENOMIC DNA]</scope>
    <source>
        <strain evidence="2">AB047A</strain>
    </source>
</reference>
<sequence length="225" mass="25128">MQVQAKPYPEPGSVDADWAVRRMSATDLDTARGMFFLGVLETVRTGAGEEALANCRAVTEDRRFVGFFNYPVATFLKLSQVAARVLSPRWGGFDEALRQMGMQATRSFLESAVGRTFLLLSAGDPRKLVTNLPAGYQMAVSYGERTVDWKGDGDALLTMRRDFMPPAYHEGVLREVLTMVGARNPRVQGRKLGLLDTEYRISWEAPVVLAADPEPPRAPRWRLFQ</sequence>
<evidence type="ECO:0000313" key="1">
    <source>
        <dbReference type="EMBL" id="RKH67640.1"/>
    </source>
</evidence>
<accession>A0A3A8QL39</accession>
<name>A0A3A8QL39_9BACT</name>
<dbReference type="InterPro" id="IPR011751">
    <property type="entry name" value="Mxa_paralog_2265"/>
</dbReference>
<dbReference type="Pfam" id="PF09536">
    <property type="entry name" value="DUF2378"/>
    <property type="match status" value="1"/>
</dbReference>
<protein>
    <submittedName>
        <fullName evidence="1">DUF2378 family protein</fullName>
    </submittedName>
</protein>
<keyword evidence="2" id="KW-1185">Reference proteome</keyword>
<dbReference type="OrthoDB" id="5523318at2"/>
<dbReference type="AlphaFoldDB" id="A0A3A8QL39"/>